<organism evidence="1 2">
    <name type="scientific">Dichanthelium oligosanthes</name>
    <dbReference type="NCBI Taxonomy" id="888268"/>
    <lineage>
        <taxon>Eukaryota</taxon>
        <taxon>Viridiplantae</taxon>
        <taxon>Streptophyta</taxon>
        <taxon>Embryophyta</taxon>
        <taxon>Tracheophyta</taxon>
        <taxon>Spermatophyta</taxon>
        <taxon>Magnoliopsida</taxon>
        <taxon>Liliopsida</taxon>
        <taxon>Poales</taxon>
        <taxon>Poaceae</taxon>
        <taxon>PACMAD clade</taxon>
        <taxon>Panicoideae</taxon>
        <taxon>Panicodae</taxon>
        <taxon>Paniceae</taxon>
        <taxon>Dichantheliinae</taxon>
        <taxon>Dichanthelium</taxon>
    </lineage>
</organism>
<comment type="caution">
    <text evidence="1">The sequence shown here is derived from an EMBL/GenBank/DDBJ whole genome shotgun (WGS) entry which is preliminary data.</text>
</comment>
<name>A0A1E5V046_9POAL</name>
<dbReference type="Proteomes" id="UP000095767">
    <property type="component" value="Unassembled WGS sequence"/>
</dbReference>
<proteinExistence type="predicted"/>
<keyword evidence="2" id="KW-1185">Reference proteome</keyword>
<accession>A0A1E5V046</accession>
<evidence type="ECO:0000313" key="1">
    <source>
        <dbReference type="EMBL" id="OEL18532.1"/>
    </source>
</evidence>
<dbReference type="EMBL" id="LWDX02056368">
    <property type="protein sequence ID" value="OEL18532.1"/>
    <property type="molecule type" value="Genomic_DNA"/>
</dbReference>
<dbReference type="AlphaFoldDB" id="A0A1E5V046"/>
<protein>
    <submittedName>
        <fullName evidence="1">Uncharacterized protein</fullName>
    </submittedName>
</protein>
<gene>
    <name evidence="1" type="ORF">BAE44_0020445</name>
</gene>
<evidence type="ECO:0000313" key="2">
    <source>
        <dbReference type="Proteomes" id="UP000095767"/>
    </source>
</evidence>
<feature type="non-terminal residue" evidence="1">
    <location>
        <position position="1"/>
    </location>
</feature>
<sequence length="61" mass="6691">LEALGELLIDSGYVSGQDHHRLQLSPTRTLARSYCRISSPVSGLDYQSCCCLLRSDYPTGS</sequence>
<reference evidence="1 2" key="1">
    <citation type="submission" date="2016-09" db="EMBL/GenBank/DDBJ databases">
        <title>The draft genome of Dichanthelium oligosanthes: A C3 panicoid grass species.</title>
        <authorList>
            <person name="Studer A.J."/>
            <person name="Schnable J.C."/>
            <person name="Brutnell T.P."/>
        </authorList>
    </citation>
    <scope>NUCLEOTIDE SEQUENCE [LARGE SCALE GENOMIC DNA]</scope>
    <source>
        <strain evidence="2">cv. Kellogg 1175</strain>
        <tissue evidence="1">Leaf</tissue>
    </source>
</reference>